<evidence type="ECO:0000256" key="8">
    <source>
        <dbReference type="ARBA" id="ARBA00023268"/>
    </source>
</evidence>
<keyword evidence="9" id="KW-0326">Glycosidase</keyword>
<feature type="compositionally biased region" description="Basic residues" evidence="10">
    <location>
        <begin position="321"/>
        <end position="331"/>
    </location>
</feature>
<dbReference type="AlphaFoldDB" id="A0A4U0XI78"/>
<evidence type="ECO:0000256" key="1">
    <source>
        <dbReference type="ARBA" id="ARBA00001668"/>
    </source>
</evidence>
<feature type="compositionally biased region" description="Polar residues" evidence="10">
    <location>
        <begin position="404"/>
        <end position="416"/>
    </location>
</feature>
<evidence type="ECO:0000259" key="11">
    <source>
        <dbReference type="PROSITE" id="PS51068"/>
    </source>
</evidence>
<feature type="compositionally biased region" description="Acidic residues" evidence="10">
    <location>
        <begin position="424"/>
        <end position="444"/>
    </location>
</feature>
<dbReference type="InterPro" id="IPR012319">
    <property type="entry name" value="FPG_cat"/>
</dbReference>
<dbReference type="GO" id="GO:0008534">
    <property type="term" value="F:oxidized purine nucleobase lesion DNA N-glycosylase activity"/>
    <property type="evidence" value="ECO:0007669"/>
    <property type="project" value="UniProtKB-EC"/>
</dbReference>
<keyword evidence="5" id="KW-0238">DNA-binding</keyword>
<comment type="caution">
    <text evidence="12">The sequence shown here is derived from an EMBL/GenBank/DDBJ whole genome shotgun (WGS) entry which is preliminary data.</text>
</comment>
<dbReference type="GO" id="GO:0016829">
    <property type="term" value="F:lyase activity"/>
    <property type="evidence" value="ECO:0007669"/>
    <property type="project" value="UniProtKB-KW"/>
</dbReference>
<evidence type="ECO:0000313" key="13">
    <source>
        <dbReference type="Proteomes" id="UP000308768"/>
    </source>
</evidence>
<dbReference type="PROSITE" id="PS51068">
    <property type="entry name" value="FPG_CAT"/>
    <property type="match status" value="1"/>
</dbReference>
<comment type="similarity">
    <text evidence="2">Belongs to the FPG family.</text>
</comment>
<dbReference type="Proteomes" id="UP000308768">
    <property type="component" value="Unassembled WGS sequence"/>
</dbReference>
<dbReference type="GO" id="GO:0006284">
    <property type="term" value="P:base-excision repair"/>
    <property type="evidence" value="ECO:0007669"/>
    <property type="project" value="InterPro"/>
</dbReference>
<keyword evidence="3" id="KW-0227">DNA damage</keyword>
<dbReference type="GO" id="GO:0008270">
    <property type="term" value="F:zinc ion binding"/>
    <property type="evidence" value="ECO:0007669"/>
    <property type="project" value="InterPro"/>
</dbReference>
<evidence type="ECO:0000256" key="7">
    <source>
        <dbReference type="ARBA" id="ARBA00023239"/>
    </source>
</evidence>
<protein>
    <recommendedName>
        <fullName evidence="11">Formamidopyrimidine-DNA glycosylase catalytic domain-containing protein</fullName>
    </recommendedName>
</protein>
<sequence>MPEIGEVARIVHYLRKHLVNRTIAAVQVQEDDIIYGKVGTSAEAFKAAITGKKVLGARQQGKYFWLEMSSPPHPLMHFGMTGWMKFSNDDSAYYKPTKADEDTWPPKYWKFVLETEGKGGEKCEAAFVDSRRLARIRLVDVPAEEMRKTTPLKENGPDPVIDKDVLTLEWLSDKMKSKRVPVKALLLDQANISGVGNWVADEVLYQARIHPEQYSNTLGEEQLKRLHDSLVSVCTTAVETRAESSQFPDTWLMKHRWNKGKKEGNVLPNGDKIIHITVGGRTSAVVPNVQKKSGPVAADVPSEVDGEQSGGEAGGEEEAKKPKKSRGKAAAKSKGDGEAHAKEPVRASKRGQSKKTYAEDDEPIDNAEEEEEEEEEEKEEEDGEKPMPKKRKIATGKPAKGKASTGTARSKQNAATKVSKADEEVMDAAEEDGSDPVDDAEEGEDKPTSKKRKTATAKPAKGKASMGTARSKKNAATKAFKADEKIMDDSQGDAQDSSAMEESEEDVEPAPRPKRKAATKSKPKAKINGASKKAASAKKETVETAAAGSEDDQGRRRSTRGKK</sequence>
<evidence type="ECO:0000256" key="5">
    <source>
        <dbReference type="ARBA" id="ARBA00023125"/>
    </source>
</evidence>
<feature type="compositionally biased region" description="Basic residues" evidence="10">
    <location>
        <begin position="512"/>
        <end position="525"/>
    </location>
</feature>
<keyword evidence="7" id="KW-0456">Lyase</keyword>
<dbReference type="GO" id="GO:0003684">
    <property type="term" value="F:damaged DNA binding"/>
    <property type="evidence" value="ECO:0007669"/>
    <property type="project" value="InterPro"/>
</dbReference>
<feature type="compositionally biased region" description="Acidic residues" evidence="10">
    <location>
        <begin position="359"/>
        <end position="383"/>
    </location>
</feature>
<keyword evidence="4" id="KW-0378">Hydrolase</keyword>
<feature type="region of interest" description="Disordered" evidence="10">
    <location>
        <begin position="286"/>
        <end position="563"/>
    </location>
</feature>
<dbReference type="CDD" id="cd08972">
    <property type="entry name" value="PF_Nei_N"/>
    <property type="match status" value="1"/>
</dbReference>
<evidence type="ECO:0000256" key="3">
    <source>
        <dbReference type="ARBA" id="ARBA00022763"/>
    </source>
</evidence>
<dbReference type="FunFam" id="1.10.8.50:FF:000009">
    <property type="entry name" value="Formamidopyrimidine-DNA glycosylase"/>
    <property type="match status" value="1"/>
</dbReference>
<name>A0A4U0XI78_9PEZI</name>
<dbReference type="GO" id="GO:0005634">
    <property type="term" value="C:nucleus"/>
    <property type="evidence" value="ECO:0007669"/>
    <property type="project" value="TreeGrafter"/>
</dbReference>
<dbReference type="InterPro" id="IPR035937">
    <property type="entry name" value="FPG_N"/>
</dbReference>
<feature type="compositionally biased region" description="Basic and acidic residues" evidence="10">
    <location>
        <begin position="333"/>
        <end position="346"/>
    </location>
</feature>
<keyword evidence="8" id="KW-0511">Multifunctional enzyme</keyword>
<dbReference type="PANTHER" id="PTHR22993:SF9">
    <property type="entry name" value="FORMAMIDOPYRIMIDINE-DNA GLYCOSYLASE"/>
    <property type="match status" value="1"/>
</dbReference>
<gene>
    <name evidence="12" type="ORF">B0A49_02406</name>
</gene>
<feature type="domain" description="Formamidopyrimidine-DNA glycosylase catalytic" evidence="11">
    <location>
        <begin position="2"/>
        <end position="134"/>
    </location>
</feature>
<dbReference type="SMART" id="SM00898">
    <property type="entry name" value="Fapy_DNA_glyco"/>
    <property type="match status" value="1"/>
</dbReference>
<keyword evidence="13" id="KW-1185">Reference proteome</keyword>
<evidence type="ECO:0000256" key="6">
    <source>
        <dbReference type="ARBA" id="ARBA00023204"/>
    </source>
</evidence>
<dbReference type="SMART" id="SM01232">
    <property type="entry name" value="H2TH"/>
    <property type="match status" value="1"/>
</dbReference>
<evidence type="ECO:0000256" key="4">
    <source>
        <dbReference type="ARBA" id="ARBA00022801"/>
    </source>
</evidence>
<dbReference type="Pfam" id="PF01149">
    <property type="entry name" value="Fapy_DNA_glyco"/>
    <property type="match status" value="1"/>
</dbReference>
<dbReference type="STRING" id="331657.A0A4U0XI78"/>
<dbReference type="SUPFAM" id="SSF81624">
    <property type="entry name" value="N-terminal domain of MutM-like DNA repair proteins"/>
    <property type="match status" value="1"/>
</dbReference>
<dbReference type="EMBL" id="NAJN01000306">
    <property type="protein sequence ID" value="TKA75208.1"/>
    <property type="molecule type" value="Genomic_DNA"/>
</dbReference>
<feature type="compositionally biased region" description="Acidic residues" evidence="10">
    <location>
        <begin position="499"/>
        <end position="508"/>
    </location>
</feature>
<accession>A0A4U0XI78</accession>
<evidence type="ECO:0000256" key="9">
    <source>
        <dbReference type="ARBA" id="ARBA00023295"/>
    </source>
</evidence>
<dbReference type="InterPro" id="IPR010979">
    <property type="entry name" value="Ribosomal_uS13-like_H2TH"/>
</dbReference>
<dbReference type="SUPFAM" id="SSF46946">
    <property type="entry name" value="S13-like H2TH domain"/>
    <property type="match status" value="1"/>
</dbReference>
<dbReference type="PANTHER" id="PTHR22993">
    <property type="entry name" value="FORMAMIDOPYRIMIDINE-DNA GLYCOSYLASE"/>
    <property type="match status" value="1"/>
</dbReference>
<feature type="compositionally biased region" description="Low complexity" evidence="10">
    <location>
        <begin position="456"/>
        <end position="465"/>
    </location>
</feature>
<dbReference type="Pfam" id="PF06831">
    <property type="entry name" value="H2TH"/>
    <property type="match status" value="1"/>
</dbReference>
<comment type="catalytic activity">
    <reaction evidence="1">
        <text>Hydrolysis of DNA containing ring-opened 7-methylguanine residues, releasing 2,6-diamino-4-hydroxy-5-(N-methyl)formamidopyrimidine.</text>
        <dbReference type="EC" id="3.2.2.23"/>
    </reaction>
</comment>
<evidence type="ECO:0000256" key="10">
    <source>
        <dbReference type="SAM" id="MobiDB-lite"/>
    </source>
</evidence>
<dbReference type="Gene3D" id="3.20.190.10">
    <property type="entry name" value="MutM-like, N-terminal"/>
    <property type="match status" value="1"/>
</dbReference>
<dbReference type="GO" id="GO:0003906">
    <property type="term" value="F:DNA-(apurinic or apyrimidinic site) endonuclease activity"/>
    <property type="evidence" value="ECO:0007669"/>
    <property type="project" value="InterPro"/>
</dbReference>
<proteinExistence type="inferred from homology"/>
<evidence type="ECO:0000256" key="2">
    <source>
        <dbReference type="ARBA" id="ARBA00009409"/>
    </source>
</evidence>
<organism evidence="12 13">
    <name type="scientific">Cryomyces minteri</name>
    <dbReference type="NCBI Taxonomy" id="331657"/>
    <lineage>
        <taxon>Eukaryota</taxon>
        <taxon>Fungi</taxon>
        <taxon>Dikarya</taxon>
        <taxon>Ascomycota</taxon>
        <taxon>Pezizomycotina</taxon>
        <taxon>Dothideomycetes</taxon>
        <taxon>Dothideomycetes incertae sedis</taxon>
        <taxon>Cryomyces</taxon>
    </lineage>
</organism>
<dbReference type="Gene3D" id="1.10.8.50">
    <property type="match status" value="1"/>
</dbReference>
<reference evidence="12 13" key="1">
    <citation type="submission" date="2017-03" db="EMBL/GenBank/DDBJ databases">
        <title>Genomes of endolithic fungi from Antarctica.</title>
        <authorList>
            <person name="Coleine C."/>
            <person name="Masonjones S."/>
            <person name="Stajich J.E."/>
        </authorList>
    </citation>
    <scope>NUCLEOTIDE SEQUENCE [LARGE SCALE GENOMIC DNA]</scope>
    <source>
        <strain evidence="12 13">CCFEE 5187</strain>
    </source>
</reference>
<dbReference type="InterPro" id="IPR015886">
    <property type="entry name" value="H2TH_FPG"/>
</dbReference>
<dbReference type="OrthoDB" id="444592at2759"/>
<keyword evidence="6" id="KW-0234">DNA repair</keyword>
<evidence type="ECO:0000313" key="12">
    <source>
        <dbReference type="EMBL" id="TKA75208.1"/>
    </source>
</evidence>